<organism evidence="8 9">
    <name type="scientific">Gossypium anomalum</name>
    <dbReference type="NCBI Taxonomy" id="47600"/>
    <lineage>
        <taxon>Eukaryota</taxon>
        <taxon>Viridiplantae</taxon>
        <taxon>Streptophyta</taxon>
        <taxon>Embryophyta</taxon>
        <taxon>Tracheophyta</taxon>
        <taxon>Spermatophyta</taxon>
        <taxon>Magnoliopsida</taxon>
        <taxon>eudicotyledons</taxon>
        <taxon>Gunneridae</taxon>
        <taxon>Pentapetalae</taxon>
        <taxon>rosids</taxon>
        <taxon>malvids</taxon>
        <taxon>Malvales</taxon>
        <taxon>Malvaceae</taxon>
        <taxon>Malvoideae</taxon>
        <taxon>Gossypium</taxon>
    </lineage>
</organism>
<dbReference type="AlphaFoldDB" id="A0A8J6CV66"/>
<feature type="compositionally biased region" description="Basic and acidic residues" evidence="6">
    <location>
        <begin position="189"/>
        <end position="202"/>
    </location>
</feature>
<dbReference type="PANTHER" id="PTHR45709">
    <property type="entry name" value="LARGE SUBUNIT GTPASE 1 HOMOLOG-RELATED"/>
    <property type="match status" value="1"/>
</dbReference>
<feature type="compositionally biased region" description="Basic residues" evidence="6">
    <location>
        <begin position="722"/>
        <end position="737"/>
    </location>
</feature>
<evidence type="ECO:0000256" key="4">
    <source>
        <dbReference type="ARBA" id="ARBA00022801"/>
    </source>
</evidence>
<keyword evidence="5" id="KW-0342">GTP-binding</keyword>
<dbReference type="EMBL" id="JAHUZN010000009">
    <property type="protein sequence ID" value="KAG8483545.1"/>
    <property type="molecule type" value="Genomic_DNA"/>
</dbReference>
<keyword evidence="2" id="KW-0963">Cytoplasm</keyword>
<feature type="region of interest" description="Disordered" evidence="6">
    <location>
        <begin position="186"/>
        <end position="205"/>
    </location>
</feature>
<dbReference type="FunFam" id="1.10.1580.10:FF:000008">
    <property type="entry name" value="Large subunit GTPase 1"/>
    <property type="match status" value="1"/>
</dbReference>
<gene>
    <name evidence="8" type="ORF">CXB51_023280</name>
</gene>
<dbReference type="InterPro" id="IPR006073">
    <property type="entry name" value="GTP-bd"/>
</dbReference>
<keyword evidence="4" id="KW-0378">Hydrolase</keyword>
<dbReference type="Gene3D" id="1.10.1580.10">
    <property type="match status" value="1"/>
</dbReference>
<dbReference type="GO" id="GO:0005525">
    <property type="term" value="F:GTP binding"/>
    <property type="evidence" value="ECO:0007669"/>
    <property type="project" value="UniProtKB-KW"/>
</dbReference>
<feature type="region of interest" description="Disordered" evidence="6">
    <location>
        <begin position="650"/>
        <end position="672"/>
    </location>
</feature>
<dbReference type="InterPro" id="IPR043358">
    <property type="entry name" value="GNL1-like"/>
</dbReference>
<evidence type="ECO:0000256" key="3">
    <source>
        <dbReference type="ARBA" id="ARBA00022741"/>
    </source>
</evidence>
<dbReference type="Pfam" id="PF01926">
    <property type="entry name" value="MMR_HSR1"/>
    <property type="match status" value="1"/>
</dbReference>
<dbReference type="GO" id="GO:0005829">
    <property type="term" value="C:cytosol"/>
    <property type="evidence" value="ECO:0007669"/>
    <property type="project" value="TreeGrafter"/>
</dbReference>
<protein>
    <recommendedName>
        <fullName evidence="7">G domain-containing protein</fullName>
    </recommendedName>
</protein>
<dbReference type="OrthoDB" id="61815at2759"/>
<proteinExistence type="predicted"/>
<comment type="subcellular location">
    <subcellularLocation>
        <location evidence="1">Cytoplasm</location>
    </subcellularLocation>
</comment>
<dbReference type="PRINTS" id="PR00326">
    <property type="entry name" value="GTP1OBG"/>
</dbReference>
<evidence type="ECO:0000259" key="7">
    <source>
        <dbReference type="Pfam" id="PF01926"/>
    </source>
</evidence>
<dbReference type="GO" id="GO:0003924">
    <property type="term" value="F:GTPase activity"/>
    <property type="evidence" value="ECO:0007669"/>
    <property type="project" value="InterPro"/>
</dbReference>
<keyword evidence="3" id="KW-0547">Nucleotide-binding</keyword>
<dbReference type="SUPFAM" id="SSF52540">
    <property type="entry name" value="P-loop containing nucleoside triphosphate hydrolases"/>
    <property type="match status" value="1"/>
</dbReference>
<reference evidence="8 9" key="1">
    <citation type="journal article" date="2021" name="bioRxiv">
        <title>The Gossypium anomalum genome as a resource for cotton improvement and evolutionary analysis of hybrid incompatibility.</title>
        <authorList>
            <person name="Grover C.E."/>
            <person name="Yuan D."/>
            <person name="Arick M.A."/>
            <person name="Miller E.R."/>
            <person name="Hu G."/>
            <person name="Peterson D.G."/>
            <person name="Wendel J.F."/>
            <person name="Udall J.A."/>
        </authorList>
    </citation>
    <scope>NUCLEOTIDE SEQUENCE [LARGE SCALE GENOMIC DNA]</scope>
    <source>
        <strain evidence="8">JFW-Udall</strain>
        <tissue evidence="8">Leaf</tissue>
    </source>
</reference>
<evidence type="ECO:0000313" key="8">
    <source>
        <dbReference type="EMBL" id="KAG8483545.1"/>
    </source>
</evidence>
<accession>A0A8J6CV66</accession>
<dbReference type="PANTHER" id="PTHR45709:SF2">
    <property type="entry name" value="LARGE SUBUNIT GTPASE 1 HOMOLOG"/>
    <property type="match status" value="1"/>
</dbReference>
<dbReference type="FunFam" id="3.40.50.300:FF:001151">
    <property type="entry name" value="Large subunit GTPase 1"/>
    <property type="match status" value="1"/>
</dbReference>
<feature type="compositionally biased region" description="Polar residues" evidence="6">
    <location>
        <begin position="466"/>
        <end position="485"/>
    </location>
</feature>
<dbReference type="Gene3D" id="3.40.50.300">
    <property type="entry name" value="P-loop containing nucleotide triphosphate hydrolases"/>
    <property type="match status" value="1"/>
</dbReference>
<dbReference type="InterPro" id="IPR023179">
    <property type="entry name" value="GTP-bd_ortho_bundle_sf"/>
</dbReference>
<sequence>MSVATLLKKPKASSSWQLQFSEVDEREILDDESDDPLIVSTTISSFQVKWILVDTLSQNSEGSKPPTSSLQTLEFSFLQSSQSPGNFSTVFFALGDIYLNQRKMGKNEKSGVGRALVKHHNAMIQQSKEKGRFYKSQHKKVLESVTEVSNIDAVIEQAEEADQFFSIHHPTSNPLINLDVSSSISDMTPEERREQQKKEEALHASSLRVPRRPPWTAAMSVEELDANEKQAFLVWRRSLARLEENEKLVLTPFEKNLDIWRQLWRVLERSDLCCLRHMRQYCRVQVVDAKHKKNLIWEKYISLEKENWMRGEKEKRGREGDKASMEGRKEGAWMPLWTYYYIFHLVMVVDARDPLFYRCPDLEEYAKEIDKHKRTLLLVNKADLLPVSMRKKWAEYFRLHKVLFVFWSAKAATAELEGKLLTDHWKMQNNMRKSDDPETKIHGRDELLARLQYEAEEIVKMRKSGSDTSTSSNIHSPRNNAEGTSAPKSVMVGFVGYPNVGKSSTINALVGQKRTGVTSTPGKTKHFQTLIISDELTLCDCPGLVFPSFSSSRYEMIASGVLPIDRMTEHREAVQVVANRVQRHVIEDVYKIKLPKPKPYESQSRSPEASEFLRAYCASRGYVASSGLPDETRAARQILKDFIDGKLPHYEMPPGMSAEDGVEDDGNPSLSEVLKSDASDVEDSLENGTETTPVSEHVLADLSSFDFANGLVSNKATVKKSNASHKHHKKPQRKKDRSWRVGNDDEDGMPVTRVFQKPVNSGPLNG</sequence>
<evidence type="ECO:0000313" key="9">
    <source>
        <dbReference type="Proteomes" id="UP000701853"/>
    </source>
</evidence>
<feature type="region of interest" description="Disordered" evidence="6">
    <location>
        <begin position="716"/>
        <end position="766"/>
    </location>
</feature>
<evidence type="ECO:0000256" key="2">
    <source>
        <dbReference type="ARBA" id="ARBA00022490"/>
    </source>
</evidence>
<feature type="region of interest" description="Disordered" evidence="6">
    <location>
        <begin position="462"/>
        <end position="485"/>
    </location>
</feature>
<evidence type="ECO:0000256" key="1">
    <source>
        <dbReference type="ARBA" id="ARBA00004496"/>
    </source>
</evidence>
<name>A0A8J6CV66_9ROSI</name>
<comment type="caution">
    <text evidence="8">The sequence shown here is derived from an EMBL/GenBank/DDBJ whole genome shotgun (WGS) entry which is preliminary data.</text>
</comment>
<feature type="domain" description="G" evidence="7">
    <location>
        <begin position="492"/>
        <end position="564"/>
    </location>
</feature>
<dbReference type="InterPro" id="IPR027417">
    <property type="entry name" value="P-loop_NTPase"/>
</dbReference>
<evidence type="ECO:0000256" key="6">
    <source>
        <dbReference type="SAM" id="MobiDB-lite"/>
    </source>
</evidence>
<dbReference type="CDD" id="cd01857">
    <property type="entry name" value="HSR1_MMR1"/>
    <property type="match status" value="1"/>
</dbReference>
<dbReference type="Proteomes" id="UP000701853">
    <property type="component" value="Chromosome 9"/>
</dbReference>
<keyword evidence="9" id="KW-1185">Reference proteome</keyword>
<evidence type="ECO:0000256" key="5">
    <source>
        <dbReference type="ARBA" id="ARBA00023134"/>
    </source>
</evidence>